<dbReference type="OrthoDB" id="5275938at2759"/>
<gene>
    <name evidence="2" type="ORF">EKO04_000268</name>
</gene>
<dbReference type="PROSITE" id="PS50097">
    <property type="entry name" value="BTB"/>
    <property type="match status" value="1"/>
</dbReference>
<feature type="domain" description="BTB" evidence="1">
    <location>
        <begin position="30"/>
        <end position="108"/>
    </location>
</feature>
<dbReference type="InterPro" id="IPR000210">
    <property type="entry name" value="BTB/POZ_dom"/>
</dbReference>
<name>A0A8H7JD35_9PLEO</name>
<evidence type="ECO:0000313" key="2">
    <source>
        <dbReference type="EMBL" id="KAF9700858.1"/>
    </source>
</evidence>
<sequence length="306" mass="33300">MPGDTHKRTHEGSAKMATTSTAAEVIAKQGDVIFHVGKAPQTEKKLLVSSVLLSYMSPVFAVMFDGRFVEGQALSPTSPRVVPLPEDDADLMAIVCKIIHAQSADLSVTMTPTQLADIAMLCHKYDCVEAVRAWTLIWVANILKGPMTADFEKSLTAAYLFDMAPEFQQLSRNLIRDRSGLLSISAMSNGGDFPPLLLLESVVKEQYETQNRALVALDPIVGAAPDMCEAAQLGIGIFFKELRKAGIWPLARHSVSELLHGFARIPNKQILKKKCSTHGCSCRKTDLSVASIFADVAEVYHTVTGI</sequence>
<dbReference type="Gene3D" id="3.30.710.10">
    <property type="entry name" value="Potassium Channel Kv1.1, Chain A"/>
    <property type="match status" value="1"/>
</dbReference>
<accession>A0A8H7JD35</accession>
<dbReference type="AlphaFoldDB" id="A0A8H7JD35"/>
<reference evidence="2" key="2">
    <citation type="submission" date="2020-09" db="EMBL/GenBank/DDBJ databases">
        <title>Reference genome assembly for Australian Ascochyta lentis isolate Al4.</title>
        <authorList>
            <person name="Lee R.C."/>
            <person name="Farfan-Caceres L.M."/>
            <person name="Debler J.W."/>
            <person name="Williams A.H."/>
            <person name="Henares B.M."/>
        </authorList>
    </citation>
    <scope>NUCLEOTIDE SEQUENCE</scope>
    <source>
        <strain evidence="2">Al4</strain>
    </source>
</reference>
<evidence type="ECO:0000313" key="3">
    <source>
        <dbReference type="Proteomes" id="UP000651452"/>
    </source>
</evidence>
<evidence type="ECO:0000259" key="1">
    <source>
        <dbReference type="PROSITE" id="PS50097"/>
    </source>
</evidence>
<dbReference type="EMBL" id="RZGK01000002">
    <property type="protein sequence ID" value="KAF9700858.1"/>
    <property type="molecule type" value="Genomic_DNA"/>
</dbReference>
<dbReference type="InterPro" id="IPR011333">
    <property type="entry name" value="SKP1/BTB/POZ_sf"/>
</dbReference>
<organism evidence="2 3">
    <name type="scientific">Ascochyta lentis</name>
    <dbReference type="NCBI Taxonomy" id="205686"/>
    <lineage>
        <taxon>Eukaryota</taxon>
        <taxon>Fungi</taxon>
        <taxon>Dikarya</taxon>
        <taxon>Ascomycota</taxon>
        <taxon>Pezizomycotina</taxon>
        <taxon>Dothideomycetes</taxon>
        <taxon>Pleosporomycetidae</taxon>
        <taxon>Pleosporales</taxon>
        <taxon>Pleosporineae</taxon>
        <taxon>Didymellaceae</taxon>
        <taxon>Ascochyta</taxon>
    </lineage>
</organism>
<proteinExistence type="predicted"/>
<keyword evidence="3" id="KW-1185">Reference proteome</keyword>
<dbReference type="Proteomes" id="UP000651452">
    <property type="component" value="Unassembled WGS sequence"/>
</dbReference>
<reference evidence="2" key="1">
    <citation type="submission" date="2018-12" db="EMBL/GenBank/DDBJ databases">
        <authorList>
            <person name="Syme R.A."/>
            <person name="Farfan-Caceres L."/>
            <person name="Lichtenzveig J."/>
        </authorList>
    </citation>
    <scope>NUCLEOTIDE SEQUENCE</scope>
    <source>
        <strain evidence="2">Al4</strain>
    </source>
</reference>
<protein>
    <recommendedName>
        <fullName evidence="1">BTB domain-containing protein</fullName>
    </recommendedName>
</protein>
<dbReference type="CDD" id="cd18186">
    <property type="entry name" value="BTB_POZ_ZBTB_KLHL-like"/>
    <property type="match status" value="1"/>
</dbReference>
<comment type="caution">
    <text evidence="2">The sequence shown here is derived from an EMBL/GenBank/DDBJ whole genome shotgun (WGS) entry which is preliminary data.</text>
</comment>
<dbReference type="SUPFAM" id="SSF54695">
    <property type="entry name" value="POZ domain"/>
    <property type="match status" value="1"/>
</dbReference>